<organism evidence="1 2">
    <name type="scientific">Bradyrhizobium aeschynomenes</name>
    <dbReference type="NCBI Taxonomy" id="2734909"/>
    <lineage>
        <taxon>Bacteria</taxon>
        <taxon>Pseudomonadati</taxon>
        <taxon>Pseudomonadota</taxon>
        <taxon>Alphaproteobacteria</taxon>
        <taxon>Hyphomicrobiales</taxon>
        <taxon>Nitrobacteraceae</taxon>
        <taxon>Bradyrhizobium</taxon>
    </lineage>
</organism>
<dbReference type="EMBL" id="JABFDN010000001">
    <property type="protein sequence ID" value="NPU63948.1"/>
    <property type="molecule type" value="Genomic_DNA"/>
</dbReference>
<keyword evidence="2" id="KW-1185">Reference proteome</keyword>
<reference evidence="1" key="1">
    <citation type="submission" date="2020-05" db="EMBL/GenBank/DDBJ databases">
        <title>Nod-independent and nitrogen-fixing Bradyrhizobium aeschynomene sp. nov. isolated from nodules of Aeschynomene indica.</title>
        <authorList>
            <person name="Zhang Z."/>
        </authorList>
    </citation>
    <scope>NUCLEOTIDE SEQUENCE</scope>
    <source>
        <strain evidence="1">83012</strain>
    </source>
</reference>
<dbReference type="RefSeq" id="WP_172108823.1">
    <property type="nucleotide sequence ID" value="NZ_JABFDN010000001.1"/>
</dbReference>
<accession>A0ABX2C6P9</accession>
<proteinExistence type="predicted"/>
<dbReference type="Proteomes" id="UP000886476">
    <property type="component" value="Unassembled WGS sequence"/>
</dbReference>
<comment type="caution">
    <text evidence="1">The sequence shown here is derived from an EMBL/GenBank/DDBJ whole genome shotgun (WGS) entry which is preliminary data.</text>
</comment>
<name>A0ABX2C6P9_9BRAD</name>
<evidence type="ECO:0000313" key="1">
    <source>
        <dbReference type="EMBL" id="NPU63948.1"/>
    </source>
</evidence>
<evidence type="ECO:0000313" key="2">
    <source>
        <dbReference type="Proteomes" id="UP000886476"/>
    </source>
</evidence>
<protein>
    <submittedName>
        <fullName evidence="1">Uncharacterized protein</fullName>
    </submittedName>
</protein>
<sequence length="55" mass="6147">MKFGKMKVGYFCCEDWTVSRVLNAQEKFAARRTASASLSGRCRVETATAASREHC</sequence>
<gene>
    <name evidence="1" type="ORF">HL667_02950</name>
</gene>